<feature type="domain" description="Zn(2)-C6 fungal-type" evidence="7">
    <location>
        <begin position="6"/>
        <end position="35"/>
    </location>
</feature>
<evidence type="ECO:0000256" key="2">
    <source>
        <dbReference type="ARBA" id="ARBA00023015"/>
    </source>
</evidence>
<name>A0A7R7XWH1_9EURO</name>
<proteinExistence type="predicted"/>
<dbReference type="InterPro" id="IPR036864">
    <property type="entry name" value="Zn2-C6_fun-type_DNA-bd_sf"/>
</dbReference>
<keyword evidence="4" id="KW-0804">Transcription</keyword>
<dbReference type="Pfam" id="PF00172">
    <property type="entry name" value="Zn_clus"/>
    <property type="match status" value="1"/>
</dbReference>
<dbReference type="PROSITE" id="PS50048">
    <property type="entry name" value="ZN2_CY6_FUNGAL_2"/>
    <property type="match status" value="1"/>
</dbReference>
<keyword evidence="2" id="KW-0805">Transcription regulation</keyword>
<dbReference type="PANTHER" id="PTHR46910:SF5">
    <property type="entry name" value="ZN(II)2CYS6 TRANSCRIPTION FACTOR (EUROFUNG)"/>
    <property type="match status" value="1"/>
</dbReference>
<keyword evidence="9" id="KW-1185">Reference proteome</keyword>
<dbReference type="SUPFAM" id="SSF57701">
    <property type="entry name" value="Zn2/Cys6 DNA-binding domain"/>
    <property type="match status" value="1"/>
</dbReference>
<keyword evidence="1" id="KW-0479">Metal-binding</keyword>
<dbReference type="CDD" id="cd12148">
    <property type="entry name" value="fungal_TF_MHR"/>
    <property type="match status" value="1"/>
</dbReference>
<dbReference type="RefSeq" id="XP_041561167.1">
    <property type="nucleotide sequence ID" value="XM_041695437.1"/>
</dbReference>
<dbReference type="PANTHER" id="PTHR46910">
    <property type="entry name" value="TRANSCRIPTION FACTOR PDR1"/>
    <property type="match status" value="1"/>
</dbReference>
<keyword evidence="3" id="KW-0238">DNA-binding</keyword>
<dbReference type="InterPro" id="IPR050987">
    <property type="entry name" value="AtrR-like"/>
</dbReference>
<dbReference type="PROSITE" id="PS00463">
    <property type="entry name" value="ZN2_CY6_FUNGAL_1"/>
    <property type="match status" value="1"/>
</dbReference>
<dbReference type="Gene3D" id="4.10.240.10">
    <property type="entry name" value="Zn(2)-C6 fungal-type DNA-binding domain"/>
    <property type="match status" value="1"/>
</dbReference>
<dbReference type="GO" id="GO:0003677">
    <property type="term" value="F:DNA binding"/>
    <property type="evidence" value="ECO:0007669"/>
    <property type="project" value="UniProtKB-KW"/>
</dbReference>
<accession>A0A7R7XWH1</accession>
<dbReference type="Proteomes" id="UP000654913">
    <property type="component" value="Chromosome 7"/>
</dbReference>
<organism evidence="8 9">
    <name type="scientific">Aspergillus puulaauensis</name>
    <dbReference type="NCBI Taxonomy" id="1220207"/>
    <lineage>
        <taxon>Eukaryota</taxon>
        <taxon>Fungi</taxon>
        <taxon>Dikarya</taxon>
        <taxon>Ascomycota</taxon>
        <taxon>Pezizomycotina</taxon>
        <taxon>Eurotiomycetes</taxon>
        <taxon>Eurotiomycetidae</taxon>
        <taxon>Eurotiales</taxon>
        <taxon>Aspergillaceae</taxon>
        <taxon>Aspergillus</taxon>
    </lineage>
</organism>
<evidence type="ECO:0000259" key="7">
    <source>
        <dbReference type="PROSITE" id="PS50048"/>
    </source>
</evidence>
<evidence type="ECO:0000256" key="6">
    <source>
        <dbReference type="SAM" id="MobiDB-lite"/>
    </source>
</evidence>
<feature type="compositionally biased region" description="Low complexity" evidence="6">
    <location>
        <begin position="49"/>
        <end position="61"/>
    </location>
</feature>
<keyword evidence="5" id="KW-0539">Nucleus</keyword>
<dbReference type="GO" id="GO:0008270">
    <property type="term" value="F:zinc ion binding"/>
    <property type="evidence" value="ECO:0007669"/>
    <property type="project" value="InterPro"/>
</dbReference>
<gene>
    <name evidence="8" type="ORF">APUU_70551A</name>
</gene>
<dbReference type="GO" id="GO:0006351">
    <property type="term" value="P:DNA-templated transcription"/>
    <property type="evidence" value="ECO:0007669"/>
    <property type="project" value="InterPro"/>
</dbReference>
<evidence type="ECO:0000256" key="3">
    <source>
        <dbReference type="ARBA" id="ARBA00023125"/>
    </source>
</evidence>
<reference evidence="8" key="2">
    <citation type="submission" date="2021-02" db="EMBL/GenBank/DDBJ databases">
        <title>Aspergillus puulaauensis MK2 genome sequence.</title>
        <authorList>
            <person name="Futagami T."/>
            <person name="Mori K."/>
            <person name="Kadooka C."/>
            <person name="Tanaka T."/>
        </authorList>
    </citation>
    <scope>NUCLEOTIDE SEQUENCE</scope>
    <source>
        <strain evidence="8">MK2</strain>
    </source>
</reference>
<dbReference type="AlphaFoldDB" id="A0A7R7XWH1"/>
<dbReference type="InterPro" id="IPR007219">
    <property type="entry name" value="XnlR_reg_dom"/>
</dbReference>
<dbReference type="InterPro" id="IPR001138">
    <property type="entry name" value="Zn2Cys6_DnaBD"/>
</dbReference>
<dbReference type="CDD" id="cd00067">
    <property type="entry name" value="GAL4"/>
    <property type="match status" value="1"/>
</dbReference>
<dbReference type="SMART" id="SM00066">
    <property type="entry name" value="GAL4"/>
    <property type="match status" value="1"/>
</dbReference>
<feature type="region of interest" description="Disordered" evidence="6">
    <location>
        <begin position="37"/>
        <end position="77"/>
    </location>
</feature>
<dbReference type="GO" id="GO:0000981">
    <property type="term" value="F:DNA-binding transcription factor activity, RNA polymerase II-specific"/>
    <property type="evidence" value="ECO:0007669"/>
    <property type="project" value="InterPro"/>
</dbReference>
<evidence type="ECO:0000313" key="9">
    <source>
        <dbReference type="Proteomes" id="UP000654913"/>
    </source>
</evidence>
<reference evidence="8" key="1">
    <citation type="submission" date="2021-01" db="EMBL/GenBank/DDBJ databases">
        <authorList>
            <consortium name="Aspergillus puulaauensis MK2 genome sequencing consortium"/>
            <person name="Kazuki M."/>
            <person name="Futagami T."/>
        </authorList>
    </citation>
    <scope>NUCLEOTIDE SEQUENCE</scope>
    <source>
        <strain evidence="8">MK2</strain>
    </source>
</reference>
<evidence type="ECO:0000256" key="4">
    <source>
        <dbReference type="ARBA" id="ARBA00023163"/>
    </source>
</evidence>
<evidence type="ECO:0000256" key="5">
    <source>
        <dbReference type="ARBA" id="ARBA00023242"/>
    </source>
</evidence>
<sequence length="663" mass="73361">MSARRVCDACHSRKVRCDRNDPCGNCLDQSSVCTRSRGMRRHPKRDLQSQRQSQRQSYGSSLVLAPRASPGPSYRPGAVGVEPYQDTGLRQQQQTESEFELGFEPESGDGVGLDLFDEQQFMLLNHFDLDFSMNMNMNVGYSWMEIVPLTEDQMIRRVHTSQDITWSIERRQALESALSVAGRVLGSMEQSQGTETGVGVERHIPSLELLYWMLNDIGSPKFGSFISDYFRHVSKDSLKHMGLSLISNTATPPDSTLYTVCVNSLAFKFLNATLGTAQDDDDELTQNLRHSALLYRETAKAALKEIPLITKPSLHLLQALLCGIFLHQGSGDTNTCRELTKTACRVCMDIGLYPGVADLQSVTEAEYYCFMWCYKLDRNYAWKSGGARILTIDADPEIISPSTAPNISASELILINLDLAKVQDAMIPFLNDPARAAREDIFNLEYGTGTGLLRTMERIRRDIDQIRDPSPKWTGLDPASEIATLDFAYHCILTNLLHLRQLALSNTHAQAQILTPVETYLDSARRGLQALIALCASDDRRKTVAYLHWTLLYYPITAYIALFYNAVATSHSGDFAILTTVARCLAKTGSLSPRVAAMQGLFQEFVLLCRGVFLDVSLDVGNDMGSVSLPSGLGVGVDMGGSVPLDGEPGAEWGFGALTELED</sequence>
<dbReference type="Pfam" id="PF04082">
    <property type="entry name" value="Fungal_trans"/>
    <property type="match status" value="1"/>
</dbReference>
<evidence type="ECO:0000256" key="1">
    <source>
        <dbReference type="ARBA" id="ARBA00022723"/>
    </source>
</evidence>
<protein>
    <recommendedName>
        <fullName evidence="7">Zn(2)-C6 fungal-type domain-containing protein</fullName>
    </recommendedName>
</protein>
<dbReference type="OrthoDB" id="103819at2759"/>
<evidence type="ECO:0000313" key="8">
    <source>
        <dbReference type="EMBL" id="BCS28981.1"/>
    </source>
</evidence>
<dbReference type="KEGG" id="apuu:APUU_70551A"/>
<dbReference type="EMBL" id="AP024449">
    <property type="protein sequence ID" value="BCS28981.1"/>
    <property type="molecule type" value="Genomic_DNA"/>
</dbReference>
<dbReference type="GeneID" id="64978978"/>